<reference evidence="1" key="1">
    <citation type="submission" date="2022-10" db="EMBL/GenBank/DDBJ databases">
        <title>Candidatus Kirkpatrella diaphorinas gen. nov., sp. nov., an uncultured endosymbiont identified in a population of Diaphorina citri from Hawaii.</title>
        <authorList>
            <person name="Henry E.M."/>
            <person name="Carlson C.R."/>
            <person name="Kuo Y.-W."/>
        </authorList>
    </citation>
    <scope>NUCLEOTIDE SEQUENCE</scope>
    <source>
        <strain evidence="1">CADCRV1</strain>
    </source>
</reference>
<dbReference type="RefSeq" id="WP_319806157.1">
    <property type="nucleotide sequence ID" value="NZ_CP107052.1"/>
</dbReference>
<dbReference type="EMBL" id="CP107052">
    <property type="protein sequence ID" value="UYH50572.1"/>
    <property type="molecule type" value="Genomic_DNA"/>
</dbReference>
<sequence>MMAAISLIVSILSAIARDAPIIEELIILLKGPFSGAREPTAEEWQRLVTLAEQAHKQLQLAGARHD</sequence>
<accession>A0ABY6GGF5</accession>
<name>A0ABY6GGF5_9PROT</name>
<evidence type="ECO:0000313" key="1">
    <source>
        <dbReference type="EMBL" id="UYH50572.1"/>
    </source>
</evidence>
<protein>
    <submittedName>
        <fullName evidence="1">Uncharacterized protein</fullName>
    </submittedName>
</protein>
<evidence type="ECO:0000313" key="2">
    <source>
        <dbReference type="Proteomes" id="UP001163831"/>
    </source>
</evidence>
<organism evidence="1 2">
    <name type="scientific">Candidatus Kirkpatrickella diaphorinae</name>
    <dbReference type="NCBI Taxonomy" id="2984322"/>
    <lineage>
        <taxon>Bacteria</taxon>
        <taxon>Pseudomonadati</taxon>
        <taxon>Pseudomonadota</taxon>
        <taxon>Alphaproteobacteria</taxon>
        <taxon>Acetobacterales</taxon>
        <taxon>Acetobacteraceae</taxon>
        <taxon>Candidatus Kirkpatrickella</taxon>
    </lineage>
</organism>
<gene>
    <name evidence="1" type="ORF">N5W20_05440</name>
</gene>
<keyword evidence="2" id="KW-1185">Reference proteome</keyword>
<dbReference type="Proteomes" id="UP001163831">
    <property type="component" value="Chromosome"/>
</dbReference>
<proteinExistence type="predicted"/>